<dbReference type="AlphaFoldDB" id="A0A3S9VVV5"/>
<name>A0A3S9VVV5_9BACT</name>
<dbReference type="SUPFAM" id="SSF52833">
    <property type="entry name" value="Thioredoxin-like"/>
    <property type="match status" value="1"/>
</dbReference>
<evidence type="ECO:0000256" key="5">
    <source>
        <dbReference type="SAM" id="SignalP"/>
    </source>
</evidence>
<protein>
    <submittedName>
        <fullName evidence="7">TlpA family protein disulfide reductase</fullName>
    </submittedName>
</protein>
<comment type="subcellular location">
    <subcellularLocation>
        <location evidence="1">Cell envelope</location>
    </subcellularLocation>
</comment>
<dbReference type="InterPro" id="IPR036249">
    <property type="entry name" value="Thioredoxin-like_sf"/>
</dbReference>
<gene>
    <name evidence="7" type="ORF">D8S85_14725</name>
</gene>
<dbReference type="GO" id="GO:0017004">
    <property type="term" value="P:cytochrome complex assembly"/>
    <property type="evidence" value="ECO:0007669"/>
    <property type="project" value="UniProtKB-KW"/>
</dbReference>
<accession>A0A3S9VVV5</accession>
<proteinExistence type="predicted"/>
<dbReference type="InterPro" id="IPR050553">
    <property type="entry name" value="Thioredoxin_ResA/DsbE_sf"/>
</dbReference>
<dbReference type="EMBL" id="CP032819">
    <property type="protein sequence ID" value="AZS30674.1"/>
    <property type="molecule type" value="Genomic_DNA"/>
</dbReference>
<dbReference type="KEGG" id="buy:D8S85_14725"/>
<keyword evidence="8" id="KW-1185">Reference proteome</keyword>
<organism evidence="7 8">
    <name type="scientific">Butyricimonas faecalis</name>
    <dbReference type="NCBI Taxonomy" id="2093856"/>
    <lineage>
        <taxon>Bacteria</taxon>
        <taxon>Pseudomonadati</taxon>
        <taxon>Bacteroidota</taxon>
        <taxon>Bacteroidia</taxon>
        <taxon>Bacteroidales</taxon>
        <taxon>Odoribacteraceae</taxon>
        <taxon>Butyricimonas</taxon>
    </lineage>
</organism>
<dbReference type="GO" id="GO:0016491">
    <property type="term" value="F:oxidoreductase activity"/>
    <property type="evidence" value="ECO:0007669"/>
    <property type="project" value="InterPro"/>
</dbReference>
<reference evidence="7 8" key="1">
    <citation type="submission" date="2018-10" db="EMBL/GenBank/DDBJ databases">
        <title>Butyricimonas faecalis sp. nov., isolated from human faeces and emended description of the genus Butyricimonas.</title>
        <authorList>
            <person name="Le Roy T."/>
            <person name="Van der Smissen P."/>
            <person name="Paquot A."/>
            <person name="Delzenne N."/>
            <person name="Muccioli G."/>
            <person name="Collet J.-F."/>
            <person name="Cani P.D."/>
        </authorList>
    </citation>
    <scope>NUCLEOTIDE SEQUENCE [LARGE SCALE GENOMIC DNA]</scope>
    <source>
        <strain evidence="7 8">H184</strain>
    </source>
</reference>
<dbReference type="PANTHER" id="PTHR42852">
    <property type="entry name" value="THIOL:DISULFIDE INTERCHANGE PROTEIN DSBE"/>
    <property type="match status" value="1"/>
</dbReference>
<dbReference type="Gene3D" id="3.40.30.10">
    <property type="entry name" value="Glutaredoxin"/>
    <property type="match status" value="1"/>
</dbReference>
<dbReference type="PANTHER" id="PTHR42852:SF6">
    <property type="entry name" value="THIOL:DISULFIDE INTERCHANGE PROTEIN DSBE"/>
    <property type="match status" value="1"/>
</dbReference>
<evidence type="ECO:0000256" key="1">
    <source>
        <dbReference type="ARBA" id="ARBA00004196"/>
    </source>
</evidence>
<evidence type="ECO:0000259" key="6">
    <source>
        <dbReference type="PROSITE" id="PS51352"/>
    </source>
</evidence>
<feature type="chain" id="PRO_5019383270" evidence="5">
    <location>
        <begin position="21"/>
        <end position="173"/>
    </location>
</feature>
<sequence>MKKWLIIFSLLCPVMGVAQMKAGLVPVRDTAELKVGDRVPNFVFRDTANREVSLKQFRGKYVVIDVWASWCYPCKQEFPTLTKLAERYKEKKIVFVSLSCDTEEQRWRNELWWGKMRGNQWWIAGDESSMIAFRVRAIPRLILLDKKGRIVDLKLPKPSDSRFEKMLEDLKGM</sequence>
<keyword evidence="4" id="KW-0676">Redox-active center</keyword>
<evidence type="ECO:0000313" key="7">
    <source>
        <dbReference type="EMBL" id="AZS30674.1"/>
    </source>
</evidence>
<evidence type="ECO:0000256" key="4">
    <source>
        <dbReference type="ARBA" id="ARBA00023284"/>
    </source>
</evidence>
<dbReference type="PROSITE" id="PS51352">
    <property type="entry name" value="THIOREDOXIN_2"/>
    <property type="match status" value="1"/>
</dbReference>
<dbReference type="InterPro" id="IPR013740">
    <property type="entry name" value="Redoxin"/>
</dbReference>
<evidence type="ECO:0000256" key="2">
    <source>
        <dbReference type="ARBA" id="ARBA00022748"/>
    </source>
</evidence>
<keyword evidence="5" id="KW-0732">Signal</keyword>
<dbReference type="GO" id="GO:0030313">
    <property type="term" value="C:cell envelope"/>
    <property type="evidence" value="ECO:0007669"/>
    <property type="project" value="UniProtKB-SubCell"/>
</dbReference>
<keyword evidence="3" id="KW-1015">Disulfide bond</keyword>
<keyword evidence="2" id="KW-0201">Cytochrome c-type biogenesis</keyword>
<dbReference type="CDD" id="cd02966">
    <property type="entry name" value="TlpA_like_family"/>
    <property type="match status" value="1"/>
</dbReference>
<dbReference type="Pfam" id="PF08534">
    <property type="entry name" value="Redoxin"/>
    <property type="match status" value="1"/>
</dbReference>
<evidence type="ECO:0000313" key="8">
    <source>
        <dbReference type="Proteomes" id="UP000270673"/>
    </source>
</evidence>
<dbReference type="RefSeq" id="WP_106481329.1">
    <property type="nucleotide sequence ID" value="NZ_CP032819.1"/>
</dbReference>
<feature type="domain" description="Thioredoxin" evidence="6">
    <location>
        <begin position="33"/>
        <end position="173"/>
    </location>
</feature>
<dbReference type="OrthoDB" id="9794348at2"/>
<dbReference type="InterPro" id="IPR013766">
    <property type="entry name" value="Thioredoxin_domain"/>
</dbReference>
<dbReference type="Proteomes" id="UP000270673">
    <property type="component" value="Chromosome"/>
</dbReference>
<feature type="signal peptide" evidence="5">
    <location>
        <begin position="1"/>
        <end position="20"/>
    </location>
</feature>
<evidence type="ECO:0000256" key="3">
    <source>
        <dbReference type="ARBA" id="ARBA00023157"/>
    </source>
</evidence>